<accession>A0ABV0XG17</accession>
<proteinExistence type="predicted"/>
<name>A0ABV0XG17_9TELE</name>
<organism evidence="1 2">
    <name type="scientific">Ameca splendens</name>
    <dbReference type="NCBI Taxonomy" id="208324"/>
    <lineage>
        <taxon>Eukaryota</taxon>
        <taxon>Metazoa</taxon>
        <taxon>Chordata</taxon>
        <taxon>Craniata</taxon>
        <taxon>Vertebrata</taxon>
        <taxon>Euteleostomi</taxon>
        <taxon>Actinopterygii</taxon>
        <taxon>Neopterygii</taxon>
        <taxon>Teleostei</taxon>
        <taxon>Neoteleostei</taxon>
        <taxon>Acanthomorphata</taxon>
        <taxon>Ovalentaria</taxon>
        <taxon>Atherinomorphae</taxon>
        <taxon>Cyprinodontiformes</taxon>
        <taxon>Goodeidae</taxon>
        <taxon>Ameca</taxon>
    </lineage>
</organism>
<dbReference type="EMBL" id="JAHRIP010001548">
    <property type="protein sequence ID" value="MEQ2280387.1"/>
    <property type="molecule type" value="Genomic_DNA"/>
</dbReference>
<evidence type="ECO:0000313" key="2">
    <source>
        <dbReference type="Proteomes" id="UP001469553"/>
    </source>
</evidence>
<sequence>GRKRDASRCDRDFYESHQSSDAAQGLVGICVTRTGKNCSQLGFRRPDPTQRKQLIMKLADPSDQLCIHRPGAER</sequence>
<feature type="non-terminal residue" evidence="1">
    <location>
        <position position="1"/>
    </location>
</feature>
<gene>
    <name evidence="1" type="ORF">AMECASPLE_019293</name>
</gene>
<comment type="caution">
    <text evidence="1">The sequence shown here is derived from an EMBL/GenBank/DDBJ whole genome shotgun (WGS) entry which is preliminary data.</text>
</comment>
<keyword evidence="2" id="KW-1185">Reference proteome</keyword>
<evidence type="ECO:0000313" key="1">
    <source>
        <dbReference type="EMBL" id="MEQ2280387.1"/>
    </source>
</evidence>
<protein>
    <submittedName>
        <fullName evidence="1">Uncharacterized protein</fullName>
    </submittedName>
</protein>
<dbReference type="Proteomes" id="UP001469553">
    <property type="component" value="Unassembled WGS sequence"/>
</dbReference>
<reference evidence="1 2" key="1">
    <citation type="submission" date="2021-06" db="EMBL/GenBank/DDBJ databases">
        <authorList>
            <person name="Palmer J.M."/>
        </authorList>
    </citation>
    <scope>NUCLEOTIDE SEQUENCE [LARGE SCALE GENOMIC DNA]</scope>
    <source>
        <strain evidence="1 2">AS_MEX2019</strain>
        <tissue evidence="1">Muscle</tissue>
    </source>
</reference>